<dbReference type="EMBL" id="WYDN01000012">
    <property type="protein sequence ID" value="NAZ17040.1"/>
    <property type="molecule type" value="Genomic_DNA"/>
</dbReference>
<sequence>MNRIDVRWNVREQCAELVVDGRSLEEIVDPERAWGVSPFARRFLRRPLKETLATYRADFSRRDDRMSGSEIELHVCCACGDLGCGNLAVDLDLGPEQVTWSRPHWAADDDEPEEPEESVPGDPLELMPQELVFARAEYDRALAKIEAYLSRPGWRQVPKADPENIVLRRIFAWVSGREGRRWQE</sequence>
<dbReference type="AlphaFoldDB" id="A0A6L9G9F2"/>
<comment type="caution">
    <text evidence="1">The sequence shown here is derived from an EMBL/GenBank/DDBJ whole genome shotgun (WGS) entry which is preliminary data.</text>
</comment>
<accession>A0A6L9G9F2</accession>
<proteinExistence type="predicted"/>
<organism evidence="1 2">
    <name type="scientific">Glutamicibacter soli</name>
    <dbReference type="NCBI Taxonomy" id="453836"/>
    <lineage>
        <taxon>Bacteria</taxon>
        <taxon>Bacillati</taxon>
        <taxon>Actinomycetota</taxon>
        <taxon>Actinomycetes</taxon>
        <taxon>Micrococcales</taxon>
        <taxon>Micrococcaceae</taxon>
        <taxon>Glutamicibacter</taxon>
    </lineage>
</organism>
<dbReference type="RefSeq" id="WP_161449590.1">
    <property type="nucleotide sequence ID" value="NZ_WYDN01000012.1"/>
</dbReference>
<reference evidence="1 2" key="1">
    <citation type="submission" date="2020-01" db="EMBL/GenBank/DDBJ databases">
        <title>Glutamicibacter soli M275.</title>
        <authorList>
            <person name="Meng X."/>
        </authorList>
    </citation>
    <scope>NUCLEOTIDE SEQUENCE [LARGE SCALE GENOMIC DNA]</scope>
    <source>
        <strain evidence="1 2">M275</strain>
    </source>
</reference>
<gene>
    <name evidence="1" type="ORF">GT020_13340</name>
</gene>
<protein>
    <submittedName>
        <fullName evidence="1">Uncharacterized protein</fullName>
    </submittedName>
</protein>
<dbReference type="Proteomes" id="UP000477543">
    <property type="component" value="Unassembled WGS sequence"/>
</dbReference>
<name>A0A6L9G9F2_9MICC</name>
<evidence type="ECO:0000313" key="1">
    <source>
        <dbReference type="EMBL" id="NAZ17040.1"/>
    </source>
</evidence>
<evidence type="ECO:0000313" key="2">
    <source>
        <dbReference type="Proteomes" id="UP000477543"/>
    </source>
</evidence>